<organism evidence="3 4">
    <name type="scientific">Tsukamurella pulmonis</name>
    <dbReference type="NCBI Taxonomy" id="47312"/>
    <lineage>
        <taxon>Bacteria</taxon>
        <taxon>Bacillati</taxon>
        <taxon>Actinomycetota</taxon>
        <taxon>Actinomycetes</taxon>
        <taxon>Mycobacteriales</taxon>
        <taxon>Tsukamurellaceae</taxon>
        <taxon>Tsukamurella</taxon>
    </lineage>
</organism>
<evidence type="ECO:0000313" key="3">
    <source>
        <dbReference type="EMBL" id="SDR00857.1"/>
    </source>
</evidence>
<gene>
    <name evidence="3" type="ORF">SAMN04489765_2743</name>
</gene>
<name>A0A1H1FIZ2_9ACTN</name>
<feature type="transmembrane region" description="Helical" evidence="2">
    <location>
        <begin position="242"/>
        <end position="262"/>
    </location>
</feature>
<dbReference type="Gene3D" id="3.10.180.10">
    <property type="entry name" value="2,3-Dihydroxybiphenyl 1,2-Dioxygenase, domain 1"/>
    <property type="match status" value="1"/>
</dbReference>
<feature type="compositionally biased region" description="Basic and acidic residues" evidence="1">
    <location>
        <begin position="132"/>
        <end position="166"/>
    </location>
</feature>
<keyword evidence="4" id="KW-1185">Reference proteome</keyword>
<dbReference type="Proteomes" id="UP000183053">
    <property type="component" value="Unassembled WGS sequence"/>
</dbReference>
<proteinExistence type="predicted"/>
<evidence type="ECO:0000256" key="2">
    <source>
        <dbReference type="SAM" id="Phobius"/>
    </source>
</evidence>
<dbReference type="AlphaFoldDB" id="A0A1H1FIZ2"/>
<dbReference type="InterPro" id="IPR029068">
    <property type="entry name" value="Glyas_Bleomycin-R_OHBP_Dase"/>
</dbReference>
<dbReference type="EMBL" id="FNLF01000002">
    <property type="protein sequence ID" value="SDR00857.1"/>
    <property type="molecule type" value="Genomic_DNA"/>
</dbReference>
<keyword evidence="2" id="KW-0472">Membrane</keyword>
<dbReference type="RefSeq" id="WP_231857735.1">
    <property type="nucleotide sequence ID" value="NZ_FNLF01000002.1"/>
</dbReference>
<dbReference type="SUPFAM" id="SSF54593">
    <property type="entry name" value="Glyoxalase/Bleomycin resistance protein/Dihydroxybiphenyl dioxygenase"/>
    <property type="match status" value="1"/>
</dbReference>
<dbReference type="STRING" id="47312.SAMN04489765_2743"/>
<feature type="transmembrane region" description="Helical" evidence="2">
    <location>
        <begin position="216"/>
        <end position="236"/>
    </location>
</feature>
<evidence type="ECO:0008006" key="5">
    <source>
        <dbReference type="Google" id="ProtNLM"/>
    </source>
</evidence>
<feature type="region of interest" description="Disordered" evidence="1">
    <location>
        <begin position="119"/>
        <end position="212"/>
    </location>
</feature>
<keyword evidence="2" id="KW-1133">Transmembrane helix</keyword>
<reference evidence="4" key="1">
    <citation type="submission" date="2016-10" db="EMBL/GenBank/DDBJ databases">
        <authorList>
            <person name="Varghese N."/>
            <person name="Submissions S."/>
        </authorList>
    </citation>
    <scope>NUCLEOTIDE SEQUENCE [LARGE SCALE GENOMIC DNA]</scope>
    <source>
        <strain evidence="4">DSM 44142</strain>
    </source>
</reference>
<evidence type="ECO:0000313" key="4">
    <source>
        <dbReference type="Proteomes" id="UP000183053"/>
    </source>
</evidence>
<sequence>MPTITRVLTRVFVDDLDRALPLYEELARETAHRFDFRDVRLARVGPFLLLAGDTDAYRDRTATVEVSDLTPVLRALADAGAEIVEGPNPAPNGDRLIARHPDGAVFEYIEAGVRGVRAPAATHGRRQSAGRAVERGEPHDARPGRGARDLARGLGHDRDRAGDQRHRPARLPGGASDVMPDGHDDGSRANPASARERLRSGTVETPPPDNRRARRAATMLFLLGFIGVPLVGLGVVDSDGGTRLVVGLILLVYIVITGYLMVRTIARR</sequence>
<keyword evidence="2" id="KW-0812">Transmembrane</keyword>
<accession>A0A1H1FIZ2</accession>
<dbReference type="CDD" id="cd06587">
    <property type="entry name" value="VOC"/>
    <property type="match status" value="1"/>
</dbReference>
<protein>
    <recommendedName>
        <fullName evidence="5">VOC domain-containing protein</fullName>
    </recommendedName>
</protein>
<evidence type="ECO:0000256" key="1">
    <source>
        <dbReference type="SAM" id="MobiDB-lite"/>
    </source>
</evidence>